<dbReference type="InterPro" id="IPR002925">
    <property type="entry name" value="Dienelactn_hydro"/>
</dbReference>
<gene>
    <name evidence="3" type="ORF">BT67DRAFT_449093</name>
</gene>
<comment type="caution">
    <text evidence="3">The sequence shown here is derived from an EMBL/GenBank/DDBJ whole genome shotgun (WGS) entry which is preliminary data.</text>
</comment>
<sequence length="177" mass="19096">MHAPSSLSTLLLLSLAAVSMFLADSFARAGYVTVMPDLFGGVPAPGDINVPGFNTTELLDRRSPDVTDPIVANTIEYIHTKLGVVFAAHPGLLQSSEILAVEGPVAVAAGDHDNLFTAELRNELEALLLMVAQPYQVSLYSGTGHGFAVRMDLNDPQQKFAKQESFLQAVRWFGHFL</sequence>
<dbReference type="Gene3D" id="3.40.50.1820">
    <property type="entry name" value="alpha/beta hydrolase"/>
    <property type="match status" value="1"/>
</dbReference>
<dbReference type="InterPro" id="IPR029058">
    <property type="entry name" value="AB_hydrolase_fold"/>
</dbReference>
<dbReference type="PANTHER" id="PTHR17630:SF44">
    <property type="entry name" value="PROTEIN AIM2"/>
    <property type="match status" value="1"/>
</dbReference>
<dbReference type="Pfam" id="PF01738">
    <property type="entry name" value="DLH"/>
    <property type="match status" value="1"/>
</dbReference>
<dbReference type="EMBL" id="MU853406">
    <property type="protein sequence ID" value="KAK4135543.1"/>
    <property type="molecule type" value="Genomic_DNA"/>
</dbReference>
<evidence type="ECO:0000313" key="4">
    <source>
        <dbReference type="Proteomes" id="UP001304895"/>
    </source>
</evidence>
<feature type="chain" id="PRO_5042937004" description="Dienelactone hydrolase domain-containing protein" evidence="1">
    <location>
        <begin position="24"/>
        <end position="177"/>
    </location>
</feature>
<reference evidence="3" key="1">
    <citation type="journal article" date="2023" name="Mol. Phylogenet. Evol.">
        <title>Genome-scale phylogeny and comparative genomics of the fungal order Sordariales.</title>
        <authorList>
            <person name="Hensen N."/>
            <person name="Bonometti L."/>
            <person name="Westerberg I."/>
            <person name="Brannstrom I.O."/>
            <person name="Guillou S."/>
            <person name="Cros-Aarteil S."/>
            <person name="Calhoun S."/>
            <person name="Haridas S."/>
            <person name="Kuo A."/>
            <person name="Mondo S."/>
            <person name="Pangilinan J."/>
            <person name="Riley R."/>
            <person name="LaButti K."/>
            <person name="Andreopoulos B."/>
            <person name="Lipzen A."/>
            <person name="Chen C."/>
            <person name="Yan M."/>
            <person name="Daum C."/>
            <person name="Ng V."/>
            <person name="Clum A."/>
            <person name="Steindorff A."/>
            <person name="Ohm R.A."/>
            <person name="Martin F."/>
            <person name="Silar P."/>
            <person name="Natvig D.O."/>
            <person name="Lalanne C."/>
            <person name="Gautier V."/>
            <person name="Ament-Velasquez S.L."/>
            <person name="Kruys A."/>
            <person name="Hutchinson M.I."/>
            <person name="Powell A.J."/>
            <person name="Barry K."/>
            <person name="Miller A.N."/>
            <person name="Grigoriev I.V."/>
            <person name="Debuchy R."/>
            <person name="Gladieux P."/>
            <person name="Hiltunen Thoren M."/>
            <person name="Johannesson H."/>
        </authorList>
    </citation>
    <scope>NUCLEOTIDE SEQUENCE</scope>
    <source>
        <strain evidence="3">CBS 123565</strain>
    </source>
</reference>
<evidence type="ECO:0000259" key="2">
    <source>
        <dbReference type="Pfam" id="PF01738"/>
    </source>
</evidence>
<accession>A0AAN6UM25</accession>
<feature type="signal peptide" evidence="1">
    <location>
        <begin position="1"/>
        <end position="23"/>
    </location>
</feature>
<feature type="domain" description="Dienelactone hydrolase" evidence="2">
    <location>
        <begin position="87"/>
        <end position="176"/>
    </location>
</feature>
<evidence type="ECO:0000313" key="3">
    <source>
        <dbReference type="EMBL" id="KAK4135543.1"/>
    </source>
</evidence>
<dbReference type="PANTHER" id="PTHR17630">
    <property type="entry name" value="DIENELACTONE HYDROLASE"/>
    <property type="match status" value="1"/>
</dbReference>
<keyword evidence="4" id="KW-1185">Reference proteome</keyword>
<reference evidence="3" key="2">
    <citation type="submission" date="2023-05" db="EMBL/GenBank/DDBJ databases">
        <authorList>
            <consortium name="Lawrence Berkeley National Laboratory"/>
            <person name="Steindorff A."/>
            <person name="Hensen N."/>
            <person name="Bonometti L."/>
            <person name="Westerberg I."/>
            <person name="Brannstrom I.O."/>
            <person name="Guillou S."/>
            <person name="Cros-Aarteil S."/>
            <person name="Calhoun S."/>
            <person name="Haridas S."/>
            <person name="Kuo A."/>
            <person name="Mondo S."/>
            <person name="Pangilinan J."/>
            <person name="Riley R."/>
            <person name="Labutti K."/>
            <person name="Andreopoulos B."/>
            <person name="Lipzen A."/>
            <person name="Chen C."/>
            <person name="Yanf M."/>
            <person name="Daum C."/>
            <person name="Ng V."/>
            <person name="Clum A."/>
            <person name="Ohm R."/>
            <person name="Martin F."/>
            <person name="Silar P."/>
            <person name="Natvig D."/>
            <person name="Lalanne C."/>
            <person name="Gautier V."/>
            <person name="Ament-Velasquez S.L."/>
            <person name="Kruys A."/>
            <person name="Hutchinson M.I."/>
            <person name="Powell A.J."/>
            <person name="Barry K."/>
            <person name="Miller A.N."/>
            <person name="Grigoriev I.V."/>
            <person name="Debuchy R."/>
            <person name="Gladieux P."/>
            <person name="Thoren M.H."/>
            <person name="Johannesson H."/>
        </authorList>
    </citation>
    <scope>NUCLEOTIDE SEQUENCE</scope>
    <source>
        <strain evidence="3">CBS 123565</strain>
    </source>
</reference>
<proteinExistence type="predicted"/>
<dbReference type="AlphaFoldDB" id="A0AAN6UM25"/>
<evidence type="ECO:0000256" key="1">
    <source>
        <dbReference type="SAM" id="SignalP"/>
    </source>
</evidence>
<keyword evidence="1" id="KW-0732">Signal</keyword>
<dbReference type="GO" id="GO:0016787">
    <property type="term" value="F:hydrolase activity"/>
    <property type="evidence" value="ECO:0007669"/>
    <property type="project" value="InterPro"/>
</dbReference>
<organism evidence="3 4">
    <name type="scientific">Trichocladium antarcticum</name>
    <dbReference type="NCBI Taxonomy" id="1450529"/>
    <lineage>
        <taxon>Eukaryota</taxon>
        <taxon>Fungi</taxon>
        <taxon>Dikarya</taxon>
        <taxon>Ascomycota</taxon>
        <taxon>Pezizomycotina</taxon>
        <taxon>Sordariomycetes</taxon>
        <taxon>Sordariomycetidae</taxon>
        <taxon>Sordariales</taxon>
        <taxon>Chaetomiaceae</taxon>
        <taxon>Trichocladium</taxon>
    </lineage>
</organism>
<dbReference type="SUPFAM" id="SSF53474">
    <property type="entry name" value="alpha/beta-Hydrolases"/>
    <property type="match status" value="1"/>
</dbReference>
<protein>
    <recommendedName>
        <fullName evidence="2">Dienelactone hydrolase domain-containing protein</fullName>
    </recommendedName>
</protein>
<name>A0AAN6UM25_9PEZI</name>
<dbReference type="Proteomes" id="UP001304895">
    <property type="component" value="Unassembled WGS sequence"/>
</dbReference>